<dbReference type="Proteomes" id="UP001428817">
    <property type="component" value="Unassembled WGS sequence"/>
</dbReference>
<dbReference type="NCBIfam" id="TIGR00641">
    <property type="entry name" value="acid_CoA_mut_N"/>
    <property type="match status" value="1"/>
</dbReference>
<dbReference type="InterPro" id="IPR006098">
    <property type="entry name" value="MMCoA_mutase_a_cat"/>
</dbReference>
<dbReference type="InterPro" id="IPR006099">
    <property type="entry name" value="MeMalonylCoA_mutase_a/b_cat"/>
</dbReference>
<sequence length="544" mass="60155">MTTWEIDSEDISVRLSRTRTWGGLDTESHYGPGPLDYRRDLGDPGEFPFTRGSYPRMYRGRMWTLRNIVGYGGPEDTREGVEAALKAGGAGIDVVSDVPTGQAMDPDHPVLGPDVGLEGCSMPTVDDLDLLTRDIDLTKTDVAWHTVMMTYPMVLALARRRGYDPSKLQGGHMPDHLTHAIIGWGHGVIPPALGHRYHTDCLAYACRHTPKWASGFPQGYEIRELGIGPAGEIAVGMAIVNQTLADLAARGVSADEVAPTLAWISTSGIDLFEEVAKFRALRRIWARTMRERHGARDERAMRLRISCHSSGRTMTYQQPLNNIVRGASEMIAALCGGVQSMEVCSYDEAIGIPTPEARELAIRTQQIVAHEVGAARVADPLGGSWYVEALTDRVEAKALRLLAEIEKIGIVKAVSDGVLERWCEDAEMRQLEEMETGERIIVGVNRFARPDEPEPRRFAVERWRIDRHLRRFAEFKAARDPERLARRMDDVYAAVRAGGEFHGALVEAFLAGATIGEAWGTVRVAAGYPYDAFDALDSPFGHLR</sequence>
<dbReference type="PANTHER" id="PTHR48101">
    <property type="entry name" value="METHYLMALONYL-COA MUTASE, MITOCHONDRIAL-RELATED"/>
    <property type="match status" value="1"/>
</dbReference>
<accession>A0ABP9PSE1</accession>
<gene>
    <name evidence="4" type="ORF">GCM10023321_17770</name>
</gene>
<keyword evidence="5" id="KW-1185">Reference proteome</keyword>
<dbReference type="RefSeq" id="WP_221498521.1">
    <property type="nucleotide sequence ID" value="NZ_BAABJP010000007.1"/>
</dbReference>
<name>A0ABP9PSE1_9PSEU</name>
<reference evidence="5" key="1">
    <citation type="journal article" date="2019" name="Int. J. Syst. Evol. Microbiol.">
        <title>The Global Catalogue of Microorganisms (GCM) 10K type strain sequencing project: providing services to taxonomists for standard genome sequencing and annotation.</title>
        <authorList>
            <consortium name="The Broad Institute Genomics Platform"/>
            <consortium name="The Broad Institute Genome Sequencing Center for Infectious Disease"/>
            <person name="Wu L."/>
            <person name="Ma J."/>
        </authorList>
    </citation>
    <scope>NUCLEOTIDE SEQUENCE [LARGE SCALE GENOMIC DNA]</scope>
    <source>
        <strain evidence="5">JCM 18303</strain>
    </source>
</reference>
<evidence type="ECO:0000313" key="5">
    <source>
        <dbReference type="Proteomes" id="UP001428817"/>
    </source>
</evidence>
<dbReference type="PANTHER" id="PTHR48101:SF1">
    <property type="entry name" value="METHYLMALONYL-COA MUTASE, LARGE SUBUNIT"/>
    <property type="match status" value="1"/>
</dbReference>
<evidence type="ECO:0000256" key="1">
    <source>
        <dbReference type="ARBA" id="ARBA00011870"/>
    </source>
</evidence>
<dbReference type="EMBL" id="BAABJP010000007">
    <property type="protein sequence ID" value="GAA5151188.1"/>
    <property type="molecule type" value="Genomic_DNA"/>
</dbReference>
<comment type="subunit">
    <text evidence="1">Heterodimer of an alpha and a beta chain.</text>
</comment>
<proteinExistence type="predicted"/>
<organism evidence="4 5">
    <name type="scientific">Pseudonocardia eucalypti</name>
    <dbReference type="NCBI Taxonomy" id="648755"/>
    <lineage>
        <taxon>Bacteria</taxon>
        <taxon>Bacillati</taxon>
        <taxon>Actinomycetota</taxon>
        <taxon>Actinomycetes</taxon>
        <taxon>Pseudonocardiales</taxon>
        <taxon>Pseudonocardiaceae</taxon>
        <taxon>Pseudonocardia</taxon>
    </lineage>
</organism>
<keyword evidence="2" id="KW-0413">Isomerase</keyword>
<evidence type="ECO:0000313" key="4">
    <source>
        <dbReference type="EMBL" id="GAA5151188.1"/>
    </source>
</evidence>
<comment type="caution">
    <text evidence="4">The sequence shown here is derived from an EMBL/GenBank/DDBJ whole genome shotgun (WGS) entry which is preliminary data.</text>
</comment>
<dbReference type="InterPro" id="IPR016176">
    <property type="entry name" value="Cbl-dep_enz_cat"/>
</dbReference>
<feature type="domain" description="Methylmalonyl-CoA mutase alpha/beta chain catalytic" evidence="3">
    <location>
        <begin position="22"/>
        <end position="525"/>
    </location>
</feature>
<evidence type="ECO:0000259" key="3">
    <source>
        <dbReference type="Pfam" id="PF01642"/>
    </source>
</evidence>
<protein>
    <submittedName>
        <fullName evidence="4">Methylmalonyl-CoA mutase family protein</fullName>
    </submittedName>
</protein>
<dbReference type="SUPFAM" id="SSF51703">
    <property type="entry name" value="Cobalamin (vitamin B12)-dependent enzymes"/>
    <property type="match status" value="1"/>
</dbReference>
<dbReference type="Pfam" id="PF01642">
    <property type="entry name" value="MM_CoA_mutase"/>
    <property type="match status" value="1"/>
</dbReference>
<evidence type="ECO:0000256" key="2">
    <source>
        <dbReference type="ARBA" id="ARBA00023235"/>
    </source>
</evidence>
<dbReference type="Gene3D" id="3.20.20.240">
    <property type="entry name" value="Methylmalonyl-CoA mutase"/>
    <property type="match status" value="1"/>
</dbReference>